<feature type="domain" description="Thioredoxin" evidence="8">
    <location>
        <begin position="3"/>
        <end position="165"/>
    </location>
</feature>
<dbReference type="InterPro" id="IPR013740">
    <property type="entry name" value="Redoxin"/>
</dbReference>
<dbReference type="FunCoup" id="A0A423XJV2">
    <property type="interactions" value="543"/>
</dbReference>
<dbReference type="Gene3D" id="3.40.30.10">
    <property type="entry name" value="Glutaredoxin"/>
    <property type="match status" value="1"/>
</dbReference>
<dbReference type="PANTHER" id="PTHR10430:SF16">
    <property type="entry name" value="PEROXIREDOXIN-5, MITOCHONDRIAL"/>
    <property type="match status" value="1"/>
</dbReference>
<evidence type="ECO:0000313" key="9">
    <source>
        <dbReference type="EMBL" id="ROW16544.1"/>
    </source>
</evidence>
<dbReference type="GO" id="GO:0045454">
    <property type="term" value="P:cell redox homeostasis"/>
    <property type="evidence" value="ECO:0007669"/>
    <property type="project" value="TreeGrafter"/>
</dbReference>
<dbReference type="CDD" id="cd03013">
    <property type="entry name" value="PRX5_like"/>
    <property type="match status" value="1"/>
</dbReference>
<name>A0A423XJV2_9PEZI</name>
<dbReference type="GO" id="GO:0005777">
    <property type="term" value="C:peroxisome"/>
    <property type="evidence" value="ECO:0007669"/>
    <property type="project" value="TreeGrafter"/>
</dbReference>
<proteinExistence type="inferred from homology"/>
<dbReference type="STRING" id="1230097.A0A423XJV2"/>
<evidence type="ECO:0000256" key="1">
    <source>
        <dbReference type="ARBA" id="ARBA00010505"/>
    </source>
</evidence>
<dbReference type="GO" id="GO:0005739">
    <property type="term" value="C:mitochondrion"/>
    <property type="evidence" value="ECO:0007669"/>
    <property type="project" value="TreeGrafter"/>
</dbReference>
<feature type="active site" description="Cysteine sulfenic acid (-SOH) intermediate" evidence="6">
    <location>
        <position position="60"/>
    </location>
</feature>
<evidence type="ECO:0000256" key="7">
    <source>
        <dbReference type="RuleBase" id="RU366011"/>
    </source>
</evidence>
<dbReference type="InterPro" id="IPR036249">
    <property type="entry name" value="Thioredoxin-like_sf"/>
</dbReference>
<keyword evidence="3 7" id="KW-0049">Antioxidant</keyword>
<dbReference type="Pfam" id="PF08534">
    <property type="entry name" value="Redoxin"/>
    <property type="match status" value="1"/>
</dbReference>
<keyword evidence="10" id="KW-1185">Reference proteome</keyword>
<dbReference type="GO" id="GO:0034599">
    <property type="term" value="P:cellular response to oxidative stress"/>
    <property type="evidence" value="ECO:0007669"/>
    <property type="project" value="InterPro"/>
</dbReference>
<dbReference type="OrthoDB" id="195498at2759"/>
<dbReference type="PROSITE" id="PS51352">
    <property type="entry name" value="THIOREDOXIN_2"/>
    <property type="match status" value="1"/>
</dbReference>
<dbReference type="InParanoid" id="A0A423XJV2"/>
<dbReference type="EMBL" id="LKEB01000005">
    <property type="protein sequence ID" value="ROW16544.1"/>
    <property type="molecule type" value="Genomic_DNA"/>
</dbReference>
<reference evidence="9 10" key="1">
    <citation type="submission" date="2015-09" db="EMBL/GenBank/DDBJ databases">
        <title>Host preference determinants of Valsa canker pathogens revealed by comparative genomics.</title>
        <authorList>
            <person name="Yin Z."/>
            <person name="Huang L."/>
        </authorList>
    </citation>
    <scope>NUCLEOTIDE SEQUENCE [LARGE SCALE GENOMIC DNA]</scope>
    <source>
        <strain evidence="9 10">SXYLt</strain>
    </source>
</reference>
<evidence type="ECO:0000256" key="6">
    <source>
        <dbReference type="PIRSR" id="PIRSR637944-1"/>
    </source>
</evidence>
<evidence type="ECO:0000256" key="5">
    <source>
        <dbReference type="ARBA" id="ARBA00023284"/>
    </source>
</evidence>
<organism evidence="9 10">
    <name type="scientific">Cytospora leucostoma</name>
    <dbReference type="NCBI Taxonomy" id="1230097"/>
    <lineage>
        <taxon>Eukaryota</taxon>
        <taxon>Fungi</taxon>
        <taxon>Dikarya</taxon>
        <taxon>Ascomycota</taxon>
        <taxon>Pezizomycotina</taxon>
        <taxon>Sordariomycetes</taxon>
        <taxon>Sordariomycetidae</taxon>
        <taxon>Diaporthales</taxon>
        <taxon>Cytosporaceae</taxon>
        <taxon>Cytospora</taxon>
    </lineage>
</organism>
<accession>A0A423XJV2</accession>
<evidence type="ECO:0000256" key="4">
    <source>
        <dbReference type="ARBA" id="ARBA00023002"/>
    </source>
</evidence>
<dbReference type="GO" id="GO:0008379">
    <property type="term" value="F:thioredoxin peroxidase activity"/>
    <property type="evidence" value="ECO:0007669"/>
    <property type="project" value="InterPro"/>
</dbReference>
<evidence type="ECO:0000256" key="2">
    <source>
        <dbReference type="ARBA" id="ARBA00022559"/>
    </source>
</evidence>
<dbReference type="SUPFAM" id="SSF52833">
    <property type="entry name" value="Thioredoxin-like"/>
    <property type="match status" value="1"/>
</dbReference>
<protein>
    <recommendedName>
        <fullName evidence="8">Thioredoxin domain-containing protein</fullName>
    </recommendedName>
</protein>
<dbReference type="PANTHER" id="PTHR10430">
    <property type="entry name" value="PEROXIREDOXIN"/>
    <property type="match status" value="1"/>
</dbReference>
<comment type="function">
    <text evidence="7">Thiol-specific peroxidase that catalyzes the reduction of hydrogen peroxide and organic hydroperoxides to water and alcohols, respectively. Plays a role in cell protection against oxidative stress by detoxifying peroxides.</text>
</comment>
<comment type="similarity">
    <text evidence="1 7">Belongs to the peroxiredoxin family. Prx5 subfamily.</text>
</comment>
<keyword evidence="5 7" id="KW-0676">Redox-active center</keyword>
<dbReference type="AlphaFoldDB" id="A0A423XJV2"/>
<evidence type="ECO:0000313" key="10">
    <source>
        <dbReference type="Proteomes" id="UP000285146"/>
    </source>
</evidence>
<sequence length="165" mass="17924">MASLVGQQFPADVSFLYIPYTSEKAGLNACGLPQKYDASKEFQNKKVVIVSVPGAFTPTCAEQHIPTFIQQKEALKAKGVDHVIVIAYNDPYVQSAWGKSFGITDDFILFATDAETKFSQSIGWTLGERTGRYAIVVDHGKVIYAEQAEQGGIKGSDAESVLAKL</sequence>
<keyword evidence="2 7" id="KW-0575">Peroxidase</keyword>
<dbReference type="Proteomes" id="UP000285146">
    <property type="component" value="Unassembled WGS sequence"/>
</dbReference>
<gene>
    <name evidence="9" type="ORF">VPNG_02876</name>
</gene>
<evidence type="ECO:0000259" key="8">
    <source>
        <dbReference type="PROSITE" id="PS51352"/>
    </source>
</evidence>
<evidence type="ECO:0000256" key="3">
    <source>
        <dbReference type="ARBA" id="ARBA00022862"/>
    </source>
</evidence>
<dbReference type="InterPro" id="IPR037944">
    <property type="entry name" value="PRX5-like"/>
</dbReference>
<comment type="caution">
    <text evidence="9">The sequence shown here is derived from an EMBL/GenBank/DDBJ whole genome shotgun (WGS) entry which is preliminary data.</text>
</comment>
<dbReference type="GO" id="GO:0042744">
    <property type="term" value="P:hydrogen peroxide catabolic process"/>
    <property type="evidence" value="ECO:0007669"/>
    <property type="project" value="TreeGrafter"/>
</dbReference>
<dbReference type="InterPro" id="IPR013766">
    <property type="entry name" value="Thioredoxin_domain"/>
</dbReference>
<keyword evidence="4 7" id="KW-0560">Oxidoreductase</keyword>